<reference evidence="4 5" key="1">
    <citation type="submission" date="2018-06" db="EMBL/GenBank/DDBJ databases">
        <authorList>
            <consortium name="Pathogen Informatics"/>
            <person name="Doyle S."/>
        </authorList>
    </citation>
    <scope>NUCLEOTIDE SEQUENCE [LARGE SCALE GENOMIC DNA]</scope>
    <source>
        <strain evidence="4 5">NCTC11820</strain>
    </source>
</reference>
<evidence type="ECO:0000259" key="2">
    <source>
        <dbReference type="Pfam" id="PF01551"/>
    </source>
</evidence>
<dbReference type="Gene3D" id="2.70.70.10">
    <property type="entry name" value="Glucose Permease (Domain IIA)"/>
    <property type="match status" value="1"/>
</dbReference>
<proteinExistence type="predicted"/>
<feature type="domain" description="M23ase beta-sheet core" evidence="2">
    <location>
        <begin position="296"/>
        <end position="394"/>
    </location>
</feature>
<dbReference type="Proteomes" id="UP000250245">
    <property type="component" value="Unassembled WGS sequence"/>
</dbReference>
<dbReference type="InterPro" id="IPR011055">
    <property type="entry name" value="Dup_hybrid_motif"/>
</dbReference>
<gene>
    <name evidence="4" type="primary">nlpD</name>
    <name evidence="4" type="ORF">NCTC11820_00609</name>
</gene>
<dbReference type="PANTHER" id="PTHR21666">
    <property type="entry name" value="PEPTIDASE-RELATED"/>
    <property type="match status" value="1"/>
</dbReference>
<dbReference type="InterPro" id="IPR058593">
    <property type="entry name" value="ARB_07466-like_C"/>
</dbReference>
<dbReference type="EMBL" id="UASJ01000001">
    <property type="protein sequence ID" value="SQB64274.1"/>
    <property type="molecule type" value="Genomic_DNA"/>
</dbReference>
<evidence type="ECO:0000313" key="4">
    <source>
        <dbReference type="EMBL" id="SQB64274.1"/>
    </source>
</evidence>
<keyword evidence="4" id="KW-0378">Hydrolase</keyword>
<dbReference type="InterPro" id="IPR016047">
    <property type="entry name" value="M23ase_b-sheet_dom"/>
</dbReference>
<accession>A0A2X2YJI8</accession>
<keyword evidence="1" id="KW-0472">Membrane</keyword>
<evidence type="ECO:0000256" key="1">
    <source>
        <dbReference type="SAM" id="Phobius"/>
    </source>
</evidence>
<dbReference type="PANTHER" id="PTHR21666:SF270">
    <property type="entry name" value="MUREIN HYDROLASE ACTIVATOR ENVC"/>
    <property type="match status" value="1"/>
</dbReference>
<dbReference type="CDD" id="cd12797">
    <property type="entry name" value="M23_peptidase"/>
    <property type="match status" value="1"/>
</dbReference>
<feature type="transmembrane region" description="Helical" evidence="1">
    <location>
        <begin position="200"/>
        <end position="218"/>
    </location>
</feature>
<dbReference type="InterPro" id="IPR050570">
    <property type="entry name" value="Cell_wall_metabolism_enzyme"/>
</dbReference>
<feature type="domain" description="ARB-07466-like C-terminal" evidence="3">
    <location>
        <begin position="450"/>
        <end position="561"/>
    </location>
</feature>
<dbReference type="AlphaFoldDB" id="A0A2X2YJI8"/>
<keyword evidence="1" id="KW-1133">Transmembrane helix</keyword>
<dbReference type="Pfam" id="PF01551">
    <property type="entry name" value="Peptidase_M23"/>
    <property type="match status" value="1"/>
</dbReference>
<name>A0A2X2YJI8_9ACTO</name>
<organism evidence="4 5">
    <name type="scientific">Mobiluncus curtisii</name>
    <dbReference type="NCBI Taxonomy" id="2051"/>
    <lineage>
        <taxon>Bacteria</taxon>
        <taxon>Bacillati</taxon>
        <taxon>Actinomycetota</taxon>
        <taxon>Actinomycetes</taxon>
        <taxon>Actinomycetales</taxon>
        <taxon>Actinomycetaceae</taxon>
        <taxon>Mobiluncus</taxon>
    </lineage>
</organism>
<evidence type="ECO:0000313" key="5">
    <source>
        <dbReference type="Proteomes" id="UP000250245"/>
    </source>
</evidence>
<sequence>MPTQVRKTSVYHSTADTRFFNESNVRHGIRVDTRQSGHLSFGSGFSLHRAQGRAFGRQEFNKGFRGKRFGIKPRRSRGLRVWNEANNPGKLAGVGTRFLSENATDDSTEALGRTIEAETGRASIAGVRKVGGSKVGKVSGYVVKQSRNRAERLTVHAGKQGASLAMRSAALAARSAARVIQAVAAVLSAAVSIISSLPIVLAVLAIVVVVVAIISFIFPSAGAVSAASSLCGGDETQISAASFPDGTTGANISDSVPAGGSSVFDGHFQPPLKGALTVSSGFNPARRNPVDGVVRSHDGVDLPAPGGTPIYAAGPGKVVNAGDGGTCGNWVRIQHPSVGGTSYLTQYCHMSVVEAYVGQQVLAGQEIGKVGSTGRSTGNHLHFGLKVNGKYVNPYPVIANGTIPTTYAAAIGSEACAGAYGGLSPSNGKAMSKKFPPESMTVPDKRISGAKITPRLAKLRDALMAQPNLIGKARNDFQCWDAHPQNPSSDHSRGRACDLPFVWYEQATGKDLADGNNIARWLIAHQEEYGVKYVIWQAQIYYSSTGKWQPYSNSGSVIAGHRDHVHVSVY</sequence>
<evidence type="ECO:0000259" key="3">
    <source>
        <dbReference type="Pfam" id="PF26571"/>
    </source>
</evidence>
<dbReference type="Pfam" id="PF26571">
    <property type="entry name" value="VldE"/>
    <property type="match status" value="1"/>
</dbReference>
<keyword evidence="1" id="KW-0812">Transmembrane</keyword>
<protein>
    <submittedName>
        <fullName evidence="4">Murein hydrolase activator NlpD</fullName>
    </submittedName>
</protein>
<dbReference type="GO" id="GO:0004222">
    <property type="term" value="F:metalloendopeptidase activity"/>
    <property type="evidence" value="ECO:0007669"/>
    <property type="project" value="TreeGrafter"/>
</dbReference>
<dbReference type="SUPFAM" id="SSF51261">
    <property type="entry name" value="Duplicated hybrid motif"/>
    <property type="match status" value="1"/>
</dbReference>